<comment type="subunit">
    <text evidence="2">Monomer. Interacts with PqqE.</text>
</comment>
<accession>A0A172YHU7</accession>
<reference evidence="4 5" key="1">
    <citation type="submission" date="2016-04" db="EMBL/GenBank/DDBJ databases">
        <title>Complete Genome Sequence of Halotalea alkalilenta IHB B 13600.</title>
        <authorList>
            <person name="Swarnkar M.K."/>
            <person name="Sharma A."/>
            <person name="Kaushal K."/>
            <person name="Soni R."/>
            <person name="Rana S."/>
            <person name="Singh A.K."/>
            <person name="Gulati A."/>
        </authorList>
    </citation>
    <scope>NUCLEOTIDE SEQUENCE [LARGE SCALE GENOMIC DNA]</scope>
    <source>
        <strain evidence="4 5">IHB B 13600</strain>
    </source>
</reference>
<dbReference type="InterPro" id="IPR041881">
    <property type="entry name" value="PqqD_sf"/>
</dbReference>
<protein>
    <recommendedName>
        <fullName evidence="6">Coenzyme PQQ synthesis protein D</fullName>
    </recommendedName>
</protein>
<dbReference type="NCBIfam" id="TIGR03859">
    <property type="entry name" value="PQQ_PqqD"/>
    <property type="match status" value="1"/>
</dbReference>
<evidence type="ECO:0000313" key="5">
    <source>
        <dbReference type="Proteomes" id="UP000077875"/>
    </source>
</evidence>
<dbReference type="KEGG" id="haa:A5892_16215"/>
<dbReference type="EMBL" id="CP015243">
    <property type="protein sequence ID" value="ANF58814.1"/>
    <property type="molecule type" value="Genomic_DNA"/>
</dbReference>
<comment type="pathway">
    <text evidence="1">Cofactor biosynthesis; pyrroloquinoline quinone biosynthesis.</text>
</comment>
<evidence type="ECO:0000256" key="2">
    <source>
        <dbReference type="ARBA" id="ARBA00011741"/>
    </source>
</evidence>
<keyword evidence="5" id="KW-1185">Reference proteome</keyword>
<dbReference type="GO" id="GO:0048038">
    <property type="term" value="F:quinone binding"/>
    <property type="evidence" value="ECO:0007669"/>
    <property type="project" value="InterPro"/>
</dbReference>
<evidence type="ECO:0000313" key="4">
    <source>
        <dbReference type="EMBL" id="ANF58814.1"/>
    </source>
</evidence>
<keyword evidence="3" id="KW-0884">PQQ biosynthesis</keyword>
<dbReference type="Proteomes" id="UP000077875">
    <property type="component" value="Chromosome"/>
</dbReference>
<name>A0A172YHU7_9GAMM</name>
<evidence type="ECO:0000256" key="3">
    <source>
        <dbReference type="ARBA" id="ARBA00022905"/>
    </source>
</evidence>
<dbReference type="RefSeq" id="WP_064123670.1">
    <property type="nucleotide sequence ID" value="NZ_CP015243.1"/>
</dbReference>
<gene>
    <name evidence="4" type="ORF">A5892_16215</name>
</gene>
<dbReference type="STRING" id="376489.A5892_16215"/>
<evidence type="ECO:0008006" key="6">
    <source>
        <dbReference type="Google" id="ProtNLM"/>
    </source>
</evidence>
<proteinExistence type="predicted"/>
<evidence type="ECO:0000256" key="1">
    <source>
        <dbReference type="ARBA" id="ARBA00004886"/>
    </source>
</evidence>
<sequence length="91" mass="10045">MSDLTRIPQLIRGVRMREDPARGGWVLLAPERVFKLDEIGREILSRVDGGRSLEAIVASLAAAFEAEPERIAADVVAFLDGLAERQVLAFR</sequence>
<dbReference type="UniPathway" id="UPA00539"/>
<dbReference type="GO" id="GO:0018189">
    <property type="term" value="P:pyrroloquinoline quinone biosynthetic process"/>
    <property type="evidence" value="ECO:0007669"/>
    <property type="project" value="UniProtKB-UniPathway"/>
</dbReference>
<dbReference type="Gene3D" id="1.10.10.1150">
    <property type="entry name" value="Coenzyme PQQ synthesis protein D (PqqD)"/>
    <property type="match status" value="1"/>
</dbReference>
<dbReference type="Pfam" id="PF05402">
    <property type="entry name" value="PqqD"/>
    <property type="match status" value="1"/>
</dbReference>
<dbReference type="InterPro" id="IPR022479">
    <property type="entry name" value="PqqD_bac"/>
</dbReference>
<dbReference type="AlphaFoldDB" id="A0A172YHU7"/>
<dbReference type="InterPro" id="IPR008792">
    <property type="entry name" value="PQQD"/>
</dbReference>
<organism evidence="4 5">
    <name type="scientific">Halotalea alkalilenta</name>
    <dbReference type="NCBI Taxonomy" id="376489"/>
    <lineage>
        <taxon>Bacteria</taxon>
        <taxon>Pseudomonadati</taxon>
        <taxon>Pseudomonadota</taxon>
        <taxon>Gammaproteobacteria</taxon>
        <taxon>Oceanospirillales</taxon>
        <taxon>Halomonadaceae</taxon>
        <taxon>Halotalea</taxon>
    </lineage>
</organism>